<keyword evidence="3" id="KW-1185">Reference proteome</keyword>
<dbReference type="RefSeq" id="XP_025829488.1">
    <property type="nucleotide sequence ID" value="XM_025973703.1"/>
</dbReference>
<dbReference type="Gene3D" id="3.30.420.10">
    <property type="entry name" value="Ribonuclease H-like superfamily/Ribonuclease H"/>
    <property type="match status" value="1"/>
</dbReference>
<proteinExistence type="predicted"/>
<dbReference type="PANTHER" id="PTHR38681:SF1">
    <property type="entry name" value="RETROVIRUS-RELATED POL POLYPROTEIN FROM TRANSPOSON 412-LIKE PROTEIN"/>
    <property type="match status" value="1"/>
</dbReference>
<dbReference type="GeneID" id="112904215"/>
<evidence type="ECO:0000313" key="3">
    <source>
        <dbReference type="Proteomes" id="UP000192223"/>
    </source>
</evidence>
<dbReference type="FunFam" id="3.30.420.10:FF:000032">
    <property type="entry name" value="Retrovirus-related Pol polyprotein from transposon 297-like Protein"/>
    <property type="match status" value="1"/>
</dbReference>
<dbReference type="KEGG" id="apln:112904215"/>
<evidence type="ECO:0000256" key="1">
    <source>
        <dbReference type="SAM" id="MobiDB-lite"/>
    </source>
</evidence>
<dbReference type="InterPro" id="IPR036397">
    <property type="entry name" value="RNaseH_sf"/>
</dbReference>
<evidence type="ECO:0000259" key="2">
    <source>
        <dbReference type="PROSITE" id="PS50994"/>
    </source>
</evidence>
<dbReference type="OrthoDB" id="8193444at2759"/>
<dbReference type="PROSITE" id="PS50994">
    <property type="entry name" value="INTEGRASE"/>
    <property type="match status" value="1"/>
</dbReference>
<feature type="domain" description="Integrase catalytic" evidence="2">
    <location>
        <begin position="1"/>
        <end position="158"/>
    </location>
</feature>
<dbReference type="InterPro" id="IPR012337">
    <property type="entry name" value="RNaseH-like_sf"/>
</dbReference>
<protein>
    <submittedName>
        <fullName evidence="4">Uncharacterized protein LOC112904215</fullName>
    </submittedName>
</protein>
<gene>
    <name evidence="4" type="primary">LOC112904215</name>
</gene>
<sequence>MDIIGPMPPSRGYRYCLTMIDRFTRWPEATPIKDITADTVVDAFFQTWVARYGAPGKITHDIGTQFDSQLFDAMTTMIGCKTVRTTSYHPVGNGLVERWHRTLKAAIKAHETSNWVNVLPVVLLGLRTSYKDDIKASAAEMTYGTTLRLPGEYFMEDEPLPDPNFFLEHLRQSMRKLRPKPTAHHHKPKIFTHKALHDCTHVFVRVDRVKKPLKQPYEGPFEVIRKTNEFCFRVNVNGTPTEILIDRLKPAFIENEAATTPESDEHSSAGYRTYPGPRTRHVTFAPQPGRSRRSTVAIHRTESIVIVTRYTTVILISLLVLPRWNKIDIH</sequence>
<dbReference type="GO" id="GO:0003676">
    <property type="term" value="F:nucleic acid binding"/>
    <property type="evidence" value="ECO:0007669"/>
    <property type="project" value="InterPro"/>
</dbReference>
<dbReference type="Pfam" id="PF00665">
    <property type="entry name" value="rve"/>
    <property type="match status" value="1"/>
</dbReference>
<organism evidence="3 4">
    <name type="scientific">Agrilus planipennis</name>
    <name type="common">Emerald ash borer</name>
    <name type="synonym">Agrilus marcopoli</name>
    <dbReference type="NCBI Taxonomy" id="224129"/>
    <lineage>
        <taxon>Eukaryota</taxon>
        <taxon>Metazoa</taxon>
        <taxon>Ecdysozoa</taxon>
        <taxon>Arthropoda</taxon>
        <taxon>Hexapoda</taxon>
        <taxon>Insecta</taxon>
        <taxon>Pterygota</taxon>
        <taxon>Neoptera</taxon>
        <taxon>Endopterygota</taxon>
        <taxon>Coleoptera</taxon>
        <taxon>Polyphaga</taxon>
        <taxon>Elateriformia</taxon>
        <taxon>Buprestoidea</taxon>
        <taxon>Buprestidae</taxon>
        <taxon>Agrilinae</taxon>
        <taxon>Agrilus</taxon>
    </lineage>
</organism>
<dbReference type="GO" id="GO:0015074">
    <property type="term" value="P:DNA integration"/>
    <property type="evidence" value="ECO:0007669"/>
    <property type="project" value="InterPro"/>
</dbReference>
<dbReference type="InParanoid" id="A0A7F5R2X2"/>
<feature type="region of interest" description="Disordered" evidence="1">
    <location>
        <begin position="257"/>
        <end position="293"/>
    </location>
</feature>
<reference evidence="4" key="1">
    <citation type="submission" date="2025-08" db="UniProtKB">
        <authorList>
            <consortium name="RefSeq"/>
        </authorList>
    </citation>
    <scope>IDENTIFICATION</scope>
    <source>
        <tissue evidence="4">Entire body</tissue>
    </source>
</reference>
<dbReference type="Proteomes" id="UP000192223">
    <property type="component" value="Unplaced"/>
</dbReference>
<dbReference type="InterPro" id="IPR001584">
    <property type="entry name" value="Integrase_cat-core"/>
</dbReference>
<evidence type="ECO:0000313" key="4">
    <source>
        <dbReference type="RefSeq" id="XP_025829488.1"/>
    </source>
</evidence>
<name>A0A7F5R2X2_AGRPL</name>
<dbReference type="PANTHER" id="PTHR38681">
    <property type="entry name" value="RETROVIRUS-RELATED POL POLYPROTEIN FROM TRANSPOSON 412-LIKE PROTEIN-RELATED"/>
    <property type="match status" value="1"/>
</dbReference>
<accession>A0A7F5R2X2</accession>
<dbReference type="AlphaFoldDB" id="A0A7F5R2X2"/>
<dbReference type="SUPFAM" id="SSF53098">
    <property type="entry name" value="Ribonuclease H-like"/>
    <property type="match status" value="1"/>
</dbReference>